<feature type="coiled-coil region" evidence="1">
    <location>
        <begin position="366"/>
        <end position="393"/>
    </location>
</feature>
<keyword evidence="1" id="KW-0175">Coiled coil</keyword>
<proteinExistence type="predicted"/>
<evidence type="ECO:0000256" key="2">
    <source>
        <dbReference type="SAM" id="MobiDB-lite"/>
    </source>
</evidence>
<keyword evidence="4" id="KW-1185">Reference proteome</keyword>
<evidence type="ECO:0000256" key="1">
    <source>
        <dbReference type="SAM" id="Coils"/>
    </source>
</evidence>
<accession>A0A7G9G5K2</accession>
<evidence type="ECO:0000313" key="3">
    <source>
        <dbReference type="EMBL" id="QNM06084.1"/>
    </source>
</evidence>
<feature type="region of interest" description="Disordered" evidence="2">
    <location>
        <begin position="542"/>
        <end position="566"/>
    </location>
</feature>
<reference evidence="3 4" key="1">
    <citation type="submission" date="2020-08" db="EMBL/GenBank/DDBJ databases">
        <authorList>
            <person name="Liu C."/>
            <person name="Sun Q."/>
        </authorList>
    </citation>
    <scope>NUCLEOTIDE SEQUENCE [LARGE SCALE GENOMIC DNA]</scope>
    <source>
        <strain evidence="3 4">NSJ-38</strain>
    </source>
</reference>
<protein>
    <submittedName>
        <fullName evidence="3">Uncharacterized protein</fullName>
    </submittedName>
</protein>
<sequence length="1288" mass="143162">MTLLKELHKKTFYLASPDKTILGVIPDPQDKKGTFKLTPYSEISFSVRKTEENNLIYDQITKMQKVFIEDIGWFILDEPTVSLDGASQTKSCQMYSAEHELTHRMLRSFYLNTNDAGSIGNMENGFVEFYNAEAPDKSALHLVLEKYPGWSIGYVHPLLANKKAIGSFSVDSQDVYSFLTDNLSKAAECLFLFDIMDFTISAYPLSQFGETFDVYLSHDSLIKSLRCSPVDEDDLITALAVSGADGLSIREVNCGFDYLYDLTYFYDKMPSDLVSSWKSYQTKFNGRIKDYREAIVSYTKSKESGGLLQNLLPAQASSEDWTEYGITALTSLLGNTNQTIENYINMGFHDINSEYYQDYLIYVEKKNALQAEISRKEAEYQRLEKMVEENLANLETIAADVNWENNFTPEQISLLSSYIREGDFEDDTFLTTDIFTYEQTIQKKWELKKYAEERLSEMSQPQYTIDTDLVNLAELPAYASILNKISLGHLITIMFNEFINIPVRLLSFSLDFDDISTVSVEYSNMKRSRNGISDLAYLLDNSSGSSRRSGASHSGKGGSGSKDSDEYVTHEELKTQLFNLSIGSSSGASFSSQELGYLNALVNGQFDTLEGSYLVTKIIEADEGTIGRLTSSIISSGYADIDRIVSENADIKVLESQAANIDTLLSGSVGSGLIQTIHLTADNVSIDDAFIKDLISSKISVGDLVAHTSSSNEIVLISDENNNPLIAFKNGTQQFYDDNGKVRVQIGRDKAGSFSFVLYDESGTGILIDSTGIKESAIQDGLIKNEMLGGRITKDKLNFNTVDTDENGKVDISNIIADGKGLDVKFTTMEDKITDLISDIGIGGRNLLKETSDIYGNIAVDKNRGSLYPPLAISDMDLAPKEEITFSFYAKSVSGKKLRAEIEFSNGPDNKSSAFSKSFLQNQEGRLYVTSPIKEGTSQIRLYINADLTADTITSTSSESIKGLKLERGNHPTDWTPAPEDTDSRFSEITSTIDNVSLTVDQNTKSIEQKVSKSQIITVKQDVKNEEGDQSTEDVNKTIIDAVNHTIQRVEETRSQISKTTVSMDGVQTSIQELNNQTAATAEYLETLIKDSTVIKNTEDEPMTVQEFFNDYKQTAREETSRMTAFFENVLSNGTALSGTFESFVTRTAEQLTASFVKSEDLDTIRSDISHTAEMTSFMYTRHFSPDTTGIRFSENGLTVYRSDSSDSIISRTVLDENGLTGYARISDAETKIFYLTDTGSSQKEATVDTGIINFKASMNDSSPSFKTEVQNMTRGGNIKKVLVFIKP</sequence>
<dbReference type="EMBL" id="CP060634">
    <property type="protein sequence ID" value="QNM06084.1"/>
    <property type="molecule type" value="Genomic_DNA"/>
</dbReference>
<dbReference type="KEGG" id="qdo:H9Q78_02665"/>
<organism evidence="3 4">
    <name type="scientific">Qiania dongpingensis</name>
    <dbReference type="NCBI Taxonomy" id="2763669"/>
    <lineage>
        <taxon>Bacteria</taxon>
        <taxon>Bacillati</taxon>
        <taxon>Bacillota</taxon>
        <taxon>Clostridia</taxon>
        <taxon>Lachnospirales</taxon>
        <taxon>Lachnospiraceae</taxon>
        <taxon>Qiania</taxon>
    </lineage>
</organism>
<evidence type="ECO:0000313" key="4">
    <source>
        <dbReference type="Proteomes" id="UP000515823"/>
    </source>
</evidence>
<feature type="compositionally biased region" description="Low complexity" evidence="2">
    <location>
        <begin position="542"/>
        <end position="554"/>
    </location>
</feature>
<dbReference type="Proteomes" id="UP000515823">
    <property type="component" value="Chromosome"/>
</dbReference>
<gene>
    <name evidence="3" type="ORF">H9Q78_02665</name>
</gene>
<name>A0A7G9G5K2_9FIRM</name>
<dbReference type="RefSeq" id="WP_249303457.1">
    <property type="nucleotide sequence ID" value="NZ_CP060634.1"/>
</dbReference>